<proteinExistence type="predicted"/>
<dbReference type="AlphaFoldDB" id="A0A9N9H8C9"/>
<dbReference type="GO" id="GO:0010506">
    <property type="term" value="P:regulation of autophagy"/>
    <property type="evidence" value="ECO:0007669"/>
    <property type="project" value="InterPro"/>
</dbReference>
<dbReference type="InterPro" id="IPR000719">
    <property type="entry name" value="Prot_kinase_dom"/>
</dbReference>
<evidence type="ECO:0000259" key="1">
    <source>
        <dbReference type="PROSITE" id="PS50011"/>
    </source>
</evidence>
<dbReference type="Proteomes" id="UP000789342">
    <property type="component" value="Unassembled WGS sequence"/>
</dbReference>
<dbReference type="InterPro" id="IPR011009">
    <property type="entry name" value="Kinase-like_dom_sf"/>
</dbReference>
<feature type="non-terminal residue" evidence="2">
    <location>
        <position position="1"/>
    </location>
</feature>
<sequence>MSYVIIDSSSESVKRELHIDAGDHECWFERACGECTQSQKSANNVDYILEWIPFEQFYDIREIDKGAFSIVYLAYWMDGPLFKKAFPDKVSLKKNEKRFRIFYREGHIKVMLKKLKKSQDISVEFINELKVHHKLYCKDLLKSVIRLFGISKDPRNGEFYMVLEYCEHGNMRRLSCIHKEGFTHNDLHGGNLLFTNPGYGFDLKIADLGLSGPANQTSKNLCGYSSLDEFAEDVWEFKLKMFDISCQEINNKMEVHPKAIYTSQIISDLTKNIQWESNGLAR</sequence>
<dbReference type="InterPro" id="IPR001245">
    <property type="entry name" value="Ser-Thr/Tyr_kinase_cat_dom"/>
</dbReference>
<dbReference type="PANTHER" id="PTHR24348">
    <property type="entry name" value="SERINE/THREONINE-PROTEIN KINASE UNC-51-RELATED"/>
    <property type="match status" value="1"/>
</dbReference>
<protein>
    <submittedName>
        <fullName evidence="2">18690_t:CDS:1</fullName>
    </submittedName>
</protein>
<evidence type="ECO:0000313" key="3">
    <source>
        <dbReference type="Proteomes" id="UP000789342"/>
    </source>
</evidence>
<dbReference type="GO" id="GO:0004674">
    <property type="term" value="F:protein serine/threonine kinase activity"/>
    <property type="evidence" value="ECO:0007669"/>
    <property type="project" value="InterPro"/>
</dbReference>
<dbReference type="Gene3D" id="1.10.510.10">
    <property type="entry name" value="Transferase(Phosphotransferase) domain 1"/>
    <property type="match status" value="2"/>
</dbReference>
<name>A0A9N9H8C9_9GLOM</name>
<organism evidence="2 3">
    <name type="scientific">Acaulospora morrowiae</name>
    <dbReference type="NCBI Taxonomy" id="94023"/>
    <lineage>
        <taxon>Eukaryota</taxon>
        <taxon>Fungi</taxon>
        <taxon>Fungi incertae sedis</taxon>
        <taxon>Mucoromycota</taxon>
        <taxon>Glomeromycotina</taxon>
        <taxon>Glomeromycetes</taxon>
        <taxon>Diversisporales</taxon>
        <taxon>Acaulosporaceae</taxon>
        <taxon>Acaulospora</taxon>
    </lineage>
</organism>
<dbReference type="OrthoDB" id="6128227at2759"/>
<feature type="domain" description="Protein kinase" evidence="1">
    <location>
        <begin position="57"/>
        <end position="282"/>
    </location>
</feature>
<keyword evidence="3" id="KW-1185">Reference proteome</keyword>
<dbReference type="Pfam" id="PF07714">
    <property type="entry name" value="PK_Tyr_Ser-Thr"/>
    <property type="match status" value="1"/>
</dbReference>
<dbReference type="SUPFAM" id="SSF56112">
    <property type="entry name" value="Protein kinase-like (PK-like)"/>
    <property type="match status" value="1"/>
</dbReference>
<accession>A0A9N9H8C9</accession>
<evidence type="ECO:0000313" key="2">
    <source>
        <dbReference type="EMBL" id="CAG8656237.1"/>
    </source>
</evidence>
<dbReference type="GO" id="GO:0005737">
    <property type="term" value="C:cytoplasm"/>
    <property type="evidence" value="ECO:0007669"/>
    <property type="project" value="TreeGrafter"/>
</dbReference>
<dbReference type="PROSITE" id="PS50011">
    <property type="entry name" value="PROTEIN_KINASE_DOM"/>
    <property type="match status" value="1"/>
</dbReference>
<reference evidence="2" key="1">
    <citation type="submission" date="2021-06" db="EMBL/GenBank/DDBJ databases">
        <authorList>
            <person name="Kallberg Y."/>
            <person name="Tangrot J."/>
            <person name="Rosling A."/>
        </authorList>
    </citation>
    <scope>NUCLEOTIDE SEQUENCE</scope>
    <source>
        <strain evidence="2">CL551</strain>
    </source>
</reference>
<gene>
    <name evidence="2" type="ORF">AMORRO_LOCUS10201</name>
</gene>
<dbReference type="InterPro" id="IPR045269">
    <property type="entry name" value="Atg1-like"/>
</dbReference>
<dbReference type="EMBL" id="CAJVPV010010938">
    <property type="protein sequence ID" value="CAG8656237.1"/>
    <property type="molecule type" value="Genomic_DNA"/>
</dbReference>
<comment type="caution">
    <text evidence="2">The sequence shown here is derived from an EMBL/GenBank/DDBJ whole genome shotgun (WGS) entry which is preliminary data.</text>
</comment>
<dbReference type="GO" id="GO:0005524">
    <property type="term" value="F:ATP binding"/>
    <property type="evidence" value="ECO:0007669"/>
    <property type="project" value="InterPro"/>
</dbReference>